<sequence>MSTKNKNQHLFHFSELSDYKISSKDPDIRGWAVKDSDNRVIGKVDNLLVNKEIEKVVYLDVEVDSTIIEANHDPYGKPTNEDVHEFVNKEGENHVIIPVGMVGINRDQKYIYTDTIDHRTFAETKRYRSGSHIDRGYEETVLQSYNRHSSSDRAKARRNSTPEDLEYERTSASRIPDEQVRRKEIEEREHPRHKESSETRRSNTVTSEKHADTSYDKDLRSDREKRQSQDHNFTEERDYDENRDRDYKENQFDEDRNRDYKDGFKESRVAGNNPKAPKASSAYDQQYQSEEQQRRPENEDFLDESDKDSFRNRRTKAGNTSEDDFYDRTEFHNKDYDGRREA</sequence>
<dbReference type="SUPFAM" id="SSF50346">
    <property type="entry name" value="PRC-barrel domain"/>
    <property type="match status" value="1"/>
</dbReference>
<feature type="compositionally biased region" description="Basic and acidic residues" evidence="1">
    <location>
        <begin position="167"/>
        <end position="268"/>
    </location>
</feature>
<organism evidence="2 3">
    <name type="scientific">Autumnicola lenta</name>
    <dbReference type="NCBI Taxonomy" id="3075593"/>
    <lineage>
        <taxon>Bacteria</taxon>
        <taxon>Pseudomonadati</taxon>
        <taxon>Bacteroidota</taxon>
        <taxon>Flavobacteriia</taxon>
        <taxon>Flavobacteriales</taxon>
        <taxon>Flavobacteriaceae</taxon>
        <taxon>Autumnicola</taxon>
    </lineage>
</organism>
<proteinExistence type="predicted"/>
<dbReference type="Gene3D" id="3.90.50.10">
    <property type="entry name" value="Photosynthetic Reaction Center, subunit H, domain 2"/>
    <property type="match status" value="1"/>
</dbReference>
<feature type="region of interest" description="Disordered" evidence="1">
    <location>
        <begin position="143"/>
        <end position="342"/>
    </location>
</feature>
<dbReference type="EMBL" id="JAVRHO010000015">
    <property type="protein sequence ID" value="MDT0647307.1"/>
    <property type="molecule type" value="Genomic_DNA"/>
</dbReference>
<dbReference type="RefSeq" id="WP_311495419.1">
    <property type="nucleotide sequence ID" value="NZ_JAVRHO010000015.1"/>
</dbReference>
<dbReference type="InterPro" id="IPR014747">
    <property type="entry name" value="Bac_photo_RC_H_C"/>
</dbReference>
<dbReference type="Proteomes" id="UP001245285">
    <property type="component" value="Unassembled WGS sequence"/>
</dbReference>
<dbReference type="InterPro" id="IPR011033">
    <property type="entry name" value="PRC_barrel-like_sf"/>
</dbReference>
<reference evidence="2 3" key="1">
    <citation type="submission" date="2023-09" db="EMBL/GenBank/DDBJ databases">
        <authorList>
            <person name="Rey-Velasco X."/>
        </authorList>
    </citation>
    <scope>NUCLEOTIDE SEQUENCE [LARGE SCALE GENOMIC DNA]</scope>
    <source>
        <strain evidence="2 3">F260</strain>
    </source>
</reference>
<keyword evidence="3" id="KW-1185">Reference proteome</keyword>
<comment type="caution">
    <text evidence="2">The sequence shown here is derived from an EMBL/GenBank/DDBJ whole genome shotgun (WGS) entry which is preliminary data.</text>
</comment>
<evidence type="ECO:0000313" key="3">
    <source>
        <dbReference type="Proteomes" id="UP001245285"/>
    </source>
</evidence>
<name>A0ABU3CM20_9FLAO</name>
<gene>
    <name evidence="2" type="ORF">RM545_11460</name>
</gene>
<evidence type="ECO:0008006" key="4">
    <source>
        <dbReference type="Google" id="ProtNLM"/>
    </source>
</evidence>
<evidence type="ECO:0000313" key="2">
    <source>
        <dbReference type="EMBL" id="MDT0647307.1"/>
    </source>
</evidence>
<evidence type="ECO:0000256" key="1">
    <source>
        <dbReference type="SAM" id="MobiDB-lite"/>
    </source>
</evidence>
<protein>
    <recommendedName>
        <fullName evidence="4">PRC-barrel domain-containing protein</fullName>
    </recommendedName>
</protein>
<accession>A0ABU3CM20</accession>
<feature type="compositionally biased region" description="Basic and acidic residues" evidence="1">
    <location>
        <begin position="326"/>
        <end position="342"/>
    </location>
</feature>